<name>A0A401LA09_9FIRM</name>
<reference evidence="7 8" key="1">
    <citation type="submission" date="2018-10" db="EMBL/GenBank/DDBJ databases">
        <title>Draft Genome Sequence of Anaerotignum sp. KCTC 15736.</title>
        <authorList>
            <person name="Choi S.H."/>
            <person name="Kim J.S."/>
            <person name="Kang S.W."/>
            <person name="Lee J.S."/>
            <person name="Park S.H."/>
        </authorList>
    </citation>
    <scope>NUCLEOTIDE SEQUENCE [LARGE SCALE GENOMIC DNA]</scope>
    <source>
        <strain evidence="7 8">KCTC 15736</strain>
    </source>
</reference>
<dbReference type="GO" id="GO:0051301">
    <property type="term" value="P:cell division"/>
    <property type="evidence" value="ECO:0007669"/>
    <property type="project" value="UniProtKB-KW"/>
</dbReference>
<dbReference type="Proteomes" id="UP000287361">
    <property type="component" value="Unassembled WGS sequence"/>
</dbReference>
<dbReference type="GO" id="GO:0008360">
    <property type="term" value="P:regulation of cell shape"/>
    <property type="evidence" value="ECO:0007669"/>
    <property type="project" value="UniProtKB-KW"/>
</dbReference>
<dbReference type="PANTHER" id="PTHR30474:SF1">
    <property type="entry name" value="PEPTIDOGLYCAN GLYCOSYLTRANSFERASE MRDB"/>
    <property type="match status" value="1"/>
</dbReference>
<organism evidence="7 8">
    <name type="scientific">Anaerotignum faecicola</name>
    <dbReference type="NCBI Taxonomy" id="2358141"/>
    <lineage>
        <taxon>Bacteria</taxon>
        <taxon>Bacillati</taxon>
        <taxon>Bacillota</taxon>
        <taxon>Clostridia</taxon>
        <taxon>Lachnospirales</taxon>
        <taxon>Anaerotignaceae</taxon>
        <taxon>Anaerotignum</taxon>
    </lineage>
</organism>
<feature type="transmembrane region" description="Helical" evidence="6">
    <location>
        <begin position="257"/>
        <end position="279"/>
    </location>
</feature>
<keyword evidence="5 6" id="KW-0472">Membrane</keyword>
<comment type="caution">
    <text evidence="7">The sequence shown here is derived from an EMBL/GenBank/DDBJ whole genome shotgun (WGS) entry which is preliminary data.</text>
</comment>
<keyword evidence="4 6" id="KW-1133">Transmembrane helix</keyword>
<protein>
    <submittedName>
        <fullName evidence="7">Cell division protein</fullName>
    </submittedName>
</protein>
<dbReference type="GO" id="GO:0015648">
    <property type="term" value="F:lipid-linked peptidoglycan transporter activity"/>
    <property type="evidence" value="ECO:0007669"/>
    <property type="project" value="TreeGrafter"/>
</dbReference>
<feature type="transmembrane region" description="Helical" evidence="6">
    <location>
        <begin position="147"/>
        <end position="166"/>
    </location>
</feature>
<feature type="transmembrane region" description="Helical" evidence="6">
    <location>
        <begin position="80"/>
        <end position="104"/>
    </location>
</feature>
<dbReference type="EMBL" id="BHVZ01000001">
    <property type="protein sequence ID" value="GCB28349.1"/>
    <property type="molecule type" value="Genomic_DNA"/>
</dbReference>
<dbReference type="Pfam" id="PF01098">
    <property type="entry name" value="FTSW_RODA_SPOVE"/>
    <property type="match status" value="1"/>
</dbReference>
<evidence type="ECO:0000313" key="8">
    <source>
        <dbReference type="Proteomes" id="UP000287361"/>
    </source>
</evidence>
<feature type="transmembrane region" description="Helical" evidence="6">
    <location>
        <begin position="178"/>
        <end position="199"/>
    </location>
</feature>
<feature type="transmembrane region" description="Helical" evidence="6">
    <location>
        <begin position="206"/>
        <end position="223"/>
    </location>
</feature>
<keyword evidence="2 6" id="KW-0812">Transmembrane</keyword>
<feature type="transmembrane region" description="Helical" evidence="6">
    <location>
        <begin position="229"/>
        <end position="245"/>
    </location>
</feature>
<dbReference type="NCBIfam" id="NF038403">
    <property type="entry name" value="perm_prefix_1"/>
    <property type="match status" value="1"/>
</dbReference>
<dbReference type="InterPro" id="IPR047928">
    <property type="entry name" value="Perm_prefix_1"/>
</dbReference>
<dbReference type="GO" id="GO:0032153">
    <property type="term" value="C:cell division site"/>
    <property type="evidence" value="ECO:0007669"/>
    <property type="project" value="TreeGrafter"/>
</dbReference>
<sequence length="472" mass="52169">MNVSDAFHRYAEKVCEQIRWKKAHPAVAQEIEDHLTDQKNAYLAAGDSESIAEEKALLQMGDPVSVGAALDQTHKPAPQWGIIGLVLLLFVLGGIIQVLLLKTIPVGNDALATRSAQVLFVFLPLSLATFVGMYFLDFSFFGKHPYVLPLGLLMVDLAAQLFGEFYGGKRWFTLGSFALSPLALSLLFPLAFCGLFYRLRSQGRRGYLISGVLAVVFCLFLSYCHTFSGVLTFVFSAGILMLIAAKKEWFGKKNQTILLLLFLLAVVCLIVLLMFYAPFRYRYGWERLYTIFVPSGDPMGSGYLSTQLKTILSHCVLLGEGAALSETQAFLLTDASMLRSDYLLAYLTYHYGWVASGIVVLLLAVFLGLGFRKALKQKSIFGQMVSLTILCTFTAEILLYIPANLGIWLIAPIALPFLSYGATALLINMALAGVLLSVFRTGEVYRDTAPHPIFSDSKFIQWADGKLTITFK</sequence>
<gene>
    <name evidence="7" type="ORF">KGMB03357_00100</name>
</gene>
<keyword evidence="7" id="KW-0131">Cell cycle</keyword>
<keyword evidence="7" id="KW-0132">Cell division</keyword>
<evidence type="ECO:0000256" key="4">
    <source>
        <dbReference type="ARBA" id="ARBA00022989"/>
    </source>
</evidence>
<evidence type="ECO:0000313" key="7">
    <source>
        <dbReference type="EMBL" id="GCB28349.1"/>
    </source>
</evidence>
<feature type="transmembrane region" description="Helical" evidence="6">
    <location>
        <begin position="384"/>
        <end position="411"/>
    </location>
</feature>
<evidence type="ECO:0000256" key="1">
    <source>
        <dbReference type="ARBA" id="ARBA00004141"/>
    </source>
</evidence>
<dbReference type="InterPro" id="IPR001182">
    <property type="entry name" value="FtsW/RodA"/>
</dbReference>
<evidence type="ECO:0000256" key="2">
    <source>
        <dbReference type="ARBA" id="ARBA00022692"/>
    </source>
</evidence>
<dbReference type="OrthoDB" id="9802195at2"/>
<comment type="subcellular location">
    <subcellularLocation>
        <location evidence="1">Membrane</location>
        <topology evidence="1">Multi-pass membrane protein</topology>
    </subcellularLocation>
</comment>
<evidence type="ECO:0000256" key="6">
    <source>
        <dbReference type="SAM" id="Phobius"/>
    </source>
</evidence>
<feature type="transmembrane region" description="Helical" evidence="6">
    <location>
        <begin position="351"/>
        <end position="372"/>
    </location>
</feature>
<feature type="transmembrane region" description="Helical" evidence="6">
    <location>
        <begin position="417"/>
        <end position="439"/>
    </location>
</feature>
<keyword evidence="8" id="KW-1185">Reference proteome</keyword>
<dbReference type="AlphaFoldDB" id="A0A401LA09"/>
<dbReference type="GO" id="GO:0005886">
    <property type="term" value="C:plasma membrane"/>
    <property type="evidence" value="ECO:0007669"/>
    <property type="project" value="TreeGrafter"/>
</dbReference>
<feature type="transmembrane region" description="Helical" evidence="6">
    <location>
        <begin position="116"/>
        <end position="135"/>
    </location>
</feature>
<evidence type="ECO:0000256" key="3">
    <source>
        <dbReference type="ARBA" id="ARBA00022960"/>
    </source>
</evidence>
<keyword evidence="3" id="KW-0133">Cell shape</keyword>
<proteinExistence type="predicted"/>
<accession>A0A401LA09</accession>
<dbReference type="PANTHER" id="PTHR30474">
    <property type="entry name" value="CELL CYCLE PROTEIN"/>
    <property type="match status" value="1"/>
</dbReference>
<evidence type="ECO:0000256" key="5">
    <source>
        <dbReference type="ARBA" id="ARBA00023136"/>
    </source>
</evidence>